<dbReference type="Proteomes" id="UP000005413">
    <property type="component" value="Unassembled WGS sequence"/>
</dbReference>
<sequence>MTIVYYDGNCIYCYNYVIWLIRHGLPKDIEFATIKGKIGQQFFEQYPQAKNKNSVIVQQGDTLLYESQAIIHLLLTLPNYHKLLGIVLWLVPKPLRNLGYRLFANNRNKMWKTIWQPPTSYDKSFFLDDNSKYKLTN</sequence>
<dbReference type="PATRIC" id="fig|911238.3.peg.2370"/>
<evidence type="ECO:0008006" key="3">
    <source>
        <dbReference type="Google" id="ProtNLM"/>
    </source>
</evidence>
<dbReference type="PANTHER" id="PTHR33639">
    <property type="entry name" value="THIOL-DISULFIDE OXIDOREDUCTASE DCC"/>
    <property type="match status" value="1"/>
</dbReference>
<dbReference type="InterPro" id="IPR036249">
    <property type="entry name" value="Thioredoxin-like_sf"/>
</dbReference>
<name>G5JME9_9STAP</name>
<gene>
    <name evidence="1" type="ORF">SS7213T_13382</name>
</gene>
<dbReference type="EMBL" id="AEUN01000565">
    <property type="protein sequence ID" value="EHJ06639.1"/>
    <property type="molecule type" value="Genomic_DNA"/>
</dbReference>
<evidence type="ECO:0000313" key="1">
    <source>
        <dbReference type="EMBL" id="EHJ06639.1"/>
    </source>
</evidence>
<dbReference type="PANTHER" id="PTHR33639:SF2">
    <property type="entry name" value="DUF393 DOMAIN-CONTAINING PROTEIN"/>
    <property type="match status" value="1"/>
</dbReference>
<organism evidence="1 2">
    <name type="scientific">Staphylococcus simiae CCM 7213 = CCUG 51256</name>
    <dbReference type="NCBI Taxonomy" id="911238"/>
    <lineage>
        <taxon>Bacteria</taxon>
        <taxon>Bacillati</taxon>
        <taxon>Bacillota</taxon>
        <taxon>Bacilli</taxon>
        <taxon>Bacillales</taxon>
        <taxon>Staphylococcaceae</taxon>
        <taxon>Staphylococcus</taxon>
    </lineage>
</organism>
<accession>G5JME9</accession>
<dbReference type="GO" id="GO:0015035">
    <property type="term" value="F:protein-disulfide reductase activity"/>
    <property type="evidence" value="ECO:0007669"/>
    <property type="project" value="InterPro"/>
</dbReference>
<dbReference type="SUPFAM" id="SSF52833">
    <property type="entry name" value="Thioredoxin-like"/>
    <property type="match status" value="1"/>
</dbReference>
<dbReference type="Pfam" id="PF04134">
    <property type="entry name" value="DCC1-like"/>
    <property type="match status" value="1"/>
</dbReference>
<dbReference type="RefSeq" id="WP_002465347.1">
    <property type="nucleotide sequence ID" value="NZ_AEUN01000565.1"/>
</dbReference>
<dbReference type="AlphaFoldDB" id="G5JME9"/>
<proteinExistence type="predicted"/>
<dbReference type="InterPro" id="IPR007263">
    <property type="entry name" value="DCC1-like"/>
</dbReference>
<protein>
    <recommendedName>
        <fullName evidence="3">Thiol-disulfide oxidoreductase</fullName>
    </recommendedName>
</protein>
<keyword evidence="2" id="KW-1185">Reference proteome</keyword>
<comment type="caution">
    <text evidence="1">The sequence shown here is derived from an EMBL/GenBank/DDBJ whole genome shotgun (WGS) entry which is preliminary data.</text>
</comment>
<reference evidence="1 2" key="1">
    <citation type="journal article" date="2012" name="BMC Genomics">
        <title>Comparative genomic analysis of the genus Staphylococcus including Staphylococcus aureus and its newly described sister species Staphylococcus simiae.</title>
        <authorList>
            <person name="Suzuki H."/>
            <person name="Lefebure T."/>
            <person name="Pavinski Bitar P."/>
            <person name="Stanhope M.J."/>
        </authorList>
    </citation>
    <scope>NUCLEOTIDE SEQUENCE [LARGE SCALE GENOMIC DNA]</scope>
    <source>
        <strain evidence="1 2">CCM 7213</strain>
    </source>
</reference>
<dbReference type="OrthoDB" id="9785438at2"/>
<evidence type="ECO:0000313" key="2">
    <source>
        <dbReference type="Proteomes" id="UP000005413"/>
    </source>
</evidence>
<dbReference type="InterPro" id="IPR052927">
    <property type="entry name" value="DCC_oxidoreductase"/>
</dbReference>